<keyword evidence="1" id="KW-0472">Membrane</keyword>
<reference evidence="2" key="1">
    <citation type="submission" date="2014-11" db="EMBL/GenBank/DDBJ databases">
        <authorList>
            <person name="Amaro Gonzalez C."/>
        </authorList>
    </citation>
    <scope>NUCLEOTIDE SEQUENCE</scope>
</reference>
<evidence type="ECO:0000313" key="2">
    <source>
        <dbReference type="EMBL" id="JAH19015.1"/>
    </source>
</evidence>
<evidence type="ECO:0000256" key="1">
    <source>
        <dbReference type="SAM" id="Phobius"/>
    </source>
</evidence>
<keyword evidence="1" id="KW-1133">Transmembrane helix</keyword>
<keyword evidence="1" id="KW-0812">Transmembrane</keyword>
<dbReference type="AlphaFoldDB" id="A0A0E9QRX9"/>
<sequence>MTPPPVYSELHNVKDMFLIDLALRYFLFLLLLINSHVVKHFYLRVFFYTLVLPCRNYSTFYT</sequence>
<dbReference type="EMBL" id="GBXM01089562">
    <property type="protein sequence ID" value="JAH19015.1"/>
    <property type="molecule type" value="Transcribed_RNA"/>
</dbReference>
<feature type="transmembrane region" description="Helical" evidence="1">
    <location>
        <begin position="16"/>
        <end position="34"/>
    </location>
</feature>
<accession>A0A0E9QRX9</accession>
<proteinExistence type="predicted"/>
<organism evidence="2">
    <name type="scientific">Anguilla anguilla</name>
    <name type="common">European freshwater eel</name>
    <name type="synonym">Muraena anguilla</name>
    <dbReference type="NCBI Taxonomy" id="7936"/>
    <lineage>
        <taxon>Eukaryota</taxon>
        <taxon>Metazoa</taxon>
        <taxon>Chordata</taxon>
        <taxon>Craniata</taxon>
        <taxon>Vertebrata</taxon>
        <taxon>Euteleostomi</taxon>
        <taxon>Actinopterygii</taxon>
        <taxon>Neopterygii</taxon>
        <taxon>Teleostei</taxon>
        <taxon>Anguilliformes</taxon>
        <taxon>Anguillidae</taxon>
        <taxon>Anguilla</taxon>
    </lineage>
</organism>
<reference evidence="2" key="2">
    <citation type="journal article" date="2015" name="Fish Shellfish Immunol.">
        <title>Early steps in the European eel (Anguilla anguilla)-Vibrio vulnificus interaction in the gills: Role of the RtxA13 toxin.</title>
        <authorList>
            <person name="Callol A."/>
            <person name="Pajuelo D."/>
            <person name="Ebbesson L."/>
            <person name="Teles M."/>
            <person name="MacKenzie S."/>
            <person name="Amaro C."/>
        </authorList>
    </citation>
    <scope>NUCLEOTIDE SEQUENCE</scope>
</reference>
<protein>
    <submittedName>
        <fullName evidence="2">Uncharacterized protein</fullName>
    </submittedName>
</protein>
<name>A0A0E9QRX9_ANGAN</name>